<keyword evidence="17" id="KW-0411">Iron-sulfur</keyword>
<evidence type="ECO:0000256" key="11">
    <source>
        <dbReference type="ARBA" id="ARBA00022737"/>
    </source>
</evidence>
<evidence type="ECO:0000256" key="15">
    <source>
        <dbReference type="ARBA" id="ARBA00023002"/>
    </source>
</evidence>
<feature type="domain" description="4Fe-4S ferredoxin-type" evidence="23">
    <location>
        <begin position="867"/>
        <end position="896"/>
    </location>
</feature>
<keyword evidence="15 22" id="KW-0560">Oxidoreductase</keyword>
<dbReference type="SUPFAM" id="SSF54862">
    <property type="entry name" value="4Fe-4S ferredoxins"/>
    <property type="match status" value="1"/>
</dbReference>
<organism evidence="24 25">
    <name type="scientific">Oreochromis niloticus</name>
    <name type="common">Nile tilapia</name>
    <name type="synonym">Tilapia nilotica</name>
    <dbReference type="NCBI Taxonomy" id="8128"/>
    <lineage>
        <taxon>Eukaryota</taxon>
        <taxon>Metazoa</taxon>
        <taxon>Chordata</taxon>
        <taxon>Craniata</taxon>
        <taxon>Vertebrata</taxon>
        <taxon>Euteleostomi</taxon>
        <taxon>Actinopterygii</taxon>
        <taxon>Neopterygii</taxon>
        <taxon>Teleostei</taxon>
        <taxon>Neoteleostei</taxon>
        <taxon>Acanthomorphata</taxon>
        <taxon>Ovalentaria</taxon>
        <taxon>Cichlomorphae</taxon>
        <taxon>Cichliformes</taxon>
        <taxon>Cichlidae</taxon>
        <taxon>African cichlids</taxon>
        <taxon>Pseudocrenilabrinae</taxon>
        <taxon>Oreochromini</taxon>
        <taxon>Oreochromis</taxon>
    </lineage>
</organism>
<dbReference type="InterPro" id="IPR028261">
    <property type="entry name" value="DPD_II"/>
</dbReference>
<evidence type="ECO:0000313" key="25">
    <source>
        <dbReference type="Proteomes" id="UP000005207"/>
    </source>
</evidence>
<dbReference type="Pfam" id="PF14697">
    <property type="entry name" value="Fer4_21"/>
    <property type="match status" value="1"/>
</dbReference>
<evidence type="ECO:0000256" key="2">
    <source>
        <dbReference type="ARBA" id="ARBA00001974"/>
    </source>
</evidence>
<dbReference type="UniPathway" id="UPA00131"/>
<dbReference type="SUPFAM" id="SSF51395">
    <property type="entry name" value="FMN-linked oxidoreductases"/>
    <property type="match status" value="1"/>
</dbReference>
<evidence type="ECO:0000256" key="13">
    <source>
        <dbReference type="ARBA" id="ARBA00022827"/>
    </source>
</evidence>
<dbReference type="GO" id="GO:0050661">
    <property type="term" value="F:NADP binding"/>
    <property type="evidence" value="ECO:0007669"/>
    <property type="project" value="TreeGrafter"/>
</dbReference>
<evidence type="ECO:0000256" key="7">
    <source>
        <dbReference type="ARBA" id="ARBA00022485"/>
    </source>
</evidence>
<dbReference type="PROSITE" id="PS51379">
    <property type="entry name" value="4FE4S_FER_2"/>
    <property type="match status" value="2"/>
</dbReference>
<dbReference type="FunFam" id="3.50.50.60:FF:000056">
    <property type="entry name" value="Dihydropyrimidine dehydrogenase [NADP(+)]"/>
    <property type="match status" value="1"/>
</dbReference>
<dbReference type="GO" id="GO:0019483">
    <property type="term" value="P:beta-alanine biosynthetic process"/>
    <property type="evidence" value="ECO:0007669"/>
    <property type="project" value="UniProtKB-UniPathway"/>
</dbReference>
<comment type="function">
    <text evidence="22">Involved in pyrimidine base degradation. Catalyzes the reduction of uracil and thymine.</text>
</comment>
<comment type="similarity">
    <text evidence="4 22">Belongs to the dihydropyrimidine dehydrogenase family.</text>
</comment>
<keyword evidence="14 22" id="KW-0521">NADP</keyword>
<dbReference type="FunFam" id="3.30.70.20:FF:000023">
    <property type="entry name" value="Dihydropyrimidine dehydrogenase [NADP(+)]"/>
    <property type="match status" value="1"/>
</dbReference>
<dbReference type="Ensembl" id="ENSONIT00000040753.1">
    <property type="protein sequence ID" value="ENSONIP00000040205.1"/>
    <property type="gene ID" value="ENSONIG00000016599.2"/>
</dbReference>
<evidence type="ECO:0000256" key="22">
    <source>
        <dbReference type="RuleBase" id="RU364041"/>
    </source>
</evidence>
<dbReference type="GO" id="GO:0005829">
    <property type="term" value="C:cytosol"/>
    <property type="evidence" value="ECO:0007669"/>
    <property type="project" value="TreeGrafter"/>
</dbReference>
<dbReference type="Gene3D" id="3.20.20.70">
    <property type="entry name" value="Aldolase class I"/>
    <property type="match status" value="1"/>
</dbReference>
<dbReference type="PANTHER" id="PTHR43073">
    <property type="entry name" value="DIHYDROPYRIMIDINE DEHYDROGENASE [NADP(+)]"/>
    <property type="match status" value="1"/>
</dbReference>
<evidence type="ECO:0000256" key="21">
    <source>
        <dbReference type="ARBA" id="ARBA00049121"/>
    </source>
</evidence>
<accession>A0A669C079</accession>
<dbReference type="Gene3D" id="3.50.50.60">
    <property type="entry name" value="FAD/NAD(P)-binding domain"/>
    <property type="match status" value="2"/>
</dbReference>
<dbReference type="Pfam" id="PF01180">
    <property type="entry name" value="DHO_dh"/>
    <property type="match status" value="1"/>
</dbReference>
<dbReference type="Proteomes" id="UP000005207">
    <property type="component" value="Linkage group LG18"/>
</dbReference>
<dbReference type="InterPro" id="IPR017900">
    <property type="entry name" value="4Fe4S_Fe_S_CS"/>
</dbReference>
<protein>
    <recommendedName>
        <fullName evidence="6 22">Dihydropyrimidine dehydrogenase [NADP(+)]</fullName>
        <shortName evidence="22">DHPDHase</shortName>
        <shortName evidence="22">DPD</shortName>
        <ecNumber evidence="5 22">1.3.1.2</ecNumber>
    </recommendedName>
    <alternativeName>
        <fullName evidence="19 22">Dihydrothymine dehydrogenase</fullName>
    </alternativeName>
    <alternativeName>
        <fullName evidence="18 22">Dihydrouracil dehydrogenase</fullName>
    </alternativeName>
</protein>
<dbReference type="Gene3D" id="1.10.1060.10">
    <property type="entry name" value="Alpha-helical ferredoxin"/>
    <property type="match status" value="1"/>
</dbReference>
<evidence type="ECO:0000256" key="17">
    <source>
        <dbReference type="ARBA" id="ARBA00023014"/>
    </source>
</evidence>
<dbReference type="InterPro" id="IPR036188">
    <property type="entry name" value="FAD/NAD-bd_sf"/>
</dbReference>
<feature type="domain" description="4Fe-4S ferredoxin-type" evidence="23">
    <location>
        <begin position="833"/>
        <end position="865"/>
    </location>
</feature>
<dbReference type="GO" id="GO:0006212">
    <property type="term" value="P:uracil catabolic process"/>
    <property type="evidence" value="ECO:0007669"/>
    <property type="project" value="TreeGrafter"/>
</dbReference>
<keyword evidence="13 22" id="KW-0274">FAD</keyword>
<proteinExistence type="inferred from homology"/>
<dbReference type="InterPro" id="IPR023753">
    <property type="entry name" value="FAD/NAD-binding_dom"/>
</dbReference>
<keyword evidence="8 22" id="KW-0285">Flavoprotein</keyword>
<evidence type="ECO:0000256" key="9">
    <source>
        <dbReference type="ARBA" id="ARBA00022643"/>
    </source>
</evidence>
<dbReference type="InterPro" id="IPR013785">
    <property type="entry name" value="Aldolase_TIM"/>
</dbReference>
<evidence type="ECO:0000256" key="8">
    <source>
        <dbReference type="ARBA" id="ARBA00022630"/>
    </source>
</evidence>
<evidence type="ECO:0000256" key="5">
    <source>
        <dbReference type="ARBA" id="ARBA00013004"/>
    </source>
</evidence>
<dbReference type="GO" id="GO:0046872">
    <property type="term" value="F:metal ion binding"/>
    <property type="evidence" value="ECO:0007669"/>
    <property type="project" value="UniProtKB-KW"/>
</dbReference>
<keyword evidence="9 22" id="KW-0288">FMN</keyword>
<dbReference type="Pfam" id="PF14691">
    <property type="entry name" value="Fer4_20"/>
    <property type="match status" value="1"/>
</dbReference>
<dbReference type="Gene3D" id="3.30.70.20">
    <property type="match status" value="1"/>
</dbReference>
<reference evidence="24" key="3">
    <citation type="submission" date="2025-09" db="UniProtKB">
        <authorList>
            <consortium name="Ensembl"/>
        </authorList>
    </citation>
    <scope>IDENTIFICATION</scope>
</reference>
<comment type="catalytic activity">
    <reaction evidence="21">
        <text>5,6-dihydrothymine + NADP(+) = thymine + NADPH + H(+)</text>
        <dbReference type="Rhea" id="RHEA:58284"/>
        <dbReference type="ChEBI" id="CHEBI:15378"/>
        <dbReference type="ChEBI" id="CHEBI:17821"/>
        <dbReference type="ChEBI" id="CHEBI:27468"/>
        <dbReference type="ChEBI" id="CHEBI:57783"/>
        <dbReference type="ChEBI" id="CHEBI:58349"/>
        <dbReference type="EC" id="1.3.1.2"/>
    </reaction>
    <physiologicalReaction direction="right-to-left" evidence="21">
        <dbReference type="Rhea" id="RHEA:58286"/>
    </physiologicalReaction>
</comment>
<evidence type="ECO:0000256" key="20">
    <source>
        <dbReference type="ARBA" id="ARBA00047626"/>
    </source>
</evidence>
<comment type="pathway">
    <text evidence="3 22">Amino-acid biosynthesis; beta-alanine biosynthesis.</text>
</comment>
<dbReference type="PANTHER" id="PTHR43073:SF2">
    <property type="entry name" value="DIHYDROPYRIMIDINE DEHYDROGENASE [NADP(+)]"/>
    <property type="match status" value="1"/>
</dbReference>
<keyword evidence="11" id="KW-0677">Repeat</keyword>
<dbReference type="Pfam" id="PF07992">
    <property type="entry name" value="Pyr_redox_2"/>
    <property type="match status" value="1"/>
</dbReference>
<keyword evidence="10" id="KW-0479">Metal-binding</keyword>
<evidence type="ECO:0000256" key="10">
    <source>
        <dbReference type="ARBA" id="ARBA00022723"/>
    </source>
</evidence>
<evidence type="ECO:0000256" key="3">
    <source>
        <dbReference type="ARBA" id="ARBA00004668"/>
    </source>
</evidence>
<dbReference type="GeneTree" id="ENSGT00500000044896"/>
<keyword evidence="25" id="KW-1185">Reference proteome</keyword>
<name>A0A669C079_ORENI</name>
<keyword evidence="16 22" id="KW-0408">Iron</keyword>
<dbReference type="GO" id="GO:0017113">
    <property type="term" value="F:dihydropyrimidine dehydrogenase (NADP+) activity"/>
    <property type="evidence" value="ECO:0007669"/>
    <property type="project" value="UniProtKB-EC"/>
</dbReference>
<dbReference type="PRINTS" id="PR00419">
    <property type="entry name" value="ADXRDTASE"/>
</dbReference>
<evidence type="ECO:0000256" key="18">
    <source>
        <dbReference type="ARBA" id="ARBA00030119"/>
    </source>
</evidence>
<dbReference type="GO" id="GO:0051539">
    <property type="term" value="F:4 iron, 4 sulfur cluster binding"/>
    <property type="evidence" value="ECO:0007669"/>
    <property type="project" value="UniProtKB-KW"/>
</dbReference>
<comment type="cofactor">
    <cofactor evidence="2 22">
        <name>FAD</name>
        <dbReference type="ChEBI" id="CHEBI:57692"/>
    </cofactor>
</comment>
<evidence type="ECO:0000313" key="24">
    <source>
        <dbReference type="Ensembl" id="ENSONIP00000040205.1"/>
    </source>
</evidence>
<evidence type="ECO:0000256" key="14">
    <source>
        <dbReference type="ARBA" id="ARBA00022857"/>
    </source>
</evidence>
<evidence type="ECO:0000259" key="23">
    <source>
        <dbReference type="PROSITE" id="PS51379"/>
    </source>
</evidence>
<evidence type="ECO:0000256" key="12">
    <source>
        <dbReference type="ARBA" id="ARBA00022741"/>
    </source>
</evidence>
<sequence length="912" mass="98521">RCLKCADAPCQKSCPTNLDIKSFITSISNKNYYGAARAILSDNPLGLTCGMVCPTSELCVGGCNLYASEEGPINIGGLQQFATEVFSKMGIPQIRNPELPPSNEMPESYHTPIALIGCGPASISCASFLARLGYDNITIFEKQKYTGGLSMSEIPQFRLPYEVVQFEINLMKDLGVKVVCEKGLGVNGMTLKSLKEDGFKAVFIGIGLPQANRAEIFKGLTVDQGFFTSKDFLPMVASASKKGMCQCRSSLPELKGVVIVLGAGDTAFDCATSALRCGAKRVYVCFRRGFTNIRAVPEEMSVLICITFFLSDGVGDWVEDEEQIVRLKADYIISAFGSMLNEPQVTEAMMPVKLSRWGTPEVNTDTMQTSEPWVFAGGDIAGLANTTVESVNDGKQASWHIHRYIQVNPVPKLPLFYSAIDQVDISIEVCGIKFPNPFGLASAPPTTSTAMIRRAFEQGWGFALTKTFGLDKDLVTNVSPRIVRGTTSGPLYGPGLGSFLNIELISEKTAAYWCQSVAELKKDFPNNVVISSIMCGYNKEDWTELAKMAEESGADALELNLSCPHGMGERGMGLACGQDPVLVRNICRWVREAISIPFFAKLTPNVTNIVDIAKAAHEGGADGVTATNTVSGLMGLKADGSPWPSVGLEKRTTYGGISGNAIRPITLRAVSAIARAIPGFPILATGGIDSAESGLQFLHAGASLLQVCSAVQNQDFTLIEDYCVGLKALLYLKSLELKDWDGQSPPTERHQKGKPAPRLESLVGKSLPSFGPYLQEKTEAIAACKKRLLDAGETDVVESNVSRVNVPQKPVPPVKVIYQYHNNNNGLSLCSQVQALIDEEMCINCGKCYMTCNDSGYQAITFDPETHLPSVTDSCTGCTLCLSVCPIIDCIKMVKRKTAYKPNRGVPISPVY</sequence>
<evidence type="ECO:0000256" key="6">
    <source>
        <dbReference type="ARBA" id="ARBA00018247"/>
    </source>
</evidence>
<dbReference type="GO" id="GO:0002058">
    <property type="term" value="F:uracil binding"/>
    <property type="evidence" value="ECO:0007669"/>
    <property type="project" value="TreeGrafter"/>
</dbReference>
<evidence type="ECO:0000256" key="4">
    <source>
        <dbReference type="ARBA" id="ARBA00010804"/>
    </source>
</evidence>
<reference evidence="24" key="2">
    <citation type="submission" date="2025-08" db="UniProtKB">
        <authorList>
            <consortium name="Ensembl"/>
        </authorList>
    </citation>
    <scope>IDENTIFICATION</scope>
</reference>
<dbReference type="InterPro" id="IPR017896">
    <property type="entry name" value="4Fe4S_Fe-S-bd"/>
</dbReference>
<comment type="cofactor">
    <cofactor evidence="1 22">
        <name>FMN</name>
        <dbReference type="ChEBI" id="CHEBI:58210"/>
    </cofactor>
</comment>
<evidence type="ECO:0000256" key="1">
    <source>
        <dbReference type="ARBA" id="ARBA00001917"/>
    </source>
</evidence>
<dbReference type="FunFam" id="3.20.20.70:FF:000027">
    <property type="entry name" value="Dihydropyrimidine dehydrogenase [NADP(+)]"/>
    <property type="match status" value="1"/>
</dbReference>
<keyword evidence="7 22" id="KW-0004">4Fe-4S</keyword>
<dbReference type="SUPFAM" id="SSF51971">
    <property type="entry name" value="Nucleotide-binding domain"/>
    <property type="match status" value="2"/>
</dbReference>
<dbReference type="CDD" id="cd02940">
    <property type="entry name" value="DHPD_FMN"/>
    <property type="match status" value="1"/>
</dbReference>
<dbReference type="AlphaFoldDB" id="A0A669C079"/>
<evidence type="ECO:0000256" key="19">
    <source>
        <dbReference type="ARBA" id="ARBA00032722"/>
    </source>
</evidence>
<reference evidence="25" key="1">
    <citation type="submission" date="2012-01" db="EMBL/GenBank/DDBJ databases">
        <title>The Genome Sequence of Oreochromis niloticus (Nile Tilapia).</title>
        <authorList>
            <consortium name="Broad Institute Genome Assembly Team"/>
            <consortium name="Broad Institute Sequencing Platform"/>
            <person name="Di Palma F."/>
            <person name="Johnson J."/>
            <person name="Lander E.S."/>
            <person name="Lindblad-Toh K."/>
        </authorList>
    </citation>
    <scope>NUCLEOTIDE SEQUENCE [LARGE SCALE GENOMIC DNA]</scope>
</reference>
<dbReference type="InterPro" id="IPR009051">
    <property type="entry name" value="Helical_ferredxn"/>
</dbReference>
<dbReference type="FunFam" id="1.10.1060.10:FF:000016">
    <property type="entry name" value="Dihydropyrimidine dehydrogenase [NADP(+)]"/>
    <property type="match status" value="1"/>
</dbReference>
<evidence type="ECO:0000256" key="16">
    <source>
        <dbReference type="ARBA" id="ARBA00023004"/>
    </source>
</evidence>
<dbReference type="SUPFAM" id="SSF46548">
    <property type="entry name" value="alpha-helical ferredoxin"/>
    <property type="match status" value="1"/>
</dbReference>
<dbReference type="PROSITE" id="PS00198">
    <property type="entry name" value="4FE4S_FER_1"/>
    <property type="match status" value="1"/>
</dbReference>
<dbReference type="InterPro" id="IPR005720">
    <property type="entry name" value="Dihydroorotate_DH_cat"/>
</dbReference>
<comment type="catalytic activity">
    <reaction evidence="20">
        <text>5,6-dihydrouracil + NADP(+) = uracil + NADPH + H(+)</text>
        <dbReference type="Rhea" id="RHEA:18093"/>
        <dbReference type="ChEBI" id="CHEBI:15378"/>
        <dbReference type="ChEBI" id="CHEBI:15901"/>
        <dbReference type="ChEBI" id="CHEBI:17568"/>
        <dbReference type="ChEBI" id="CHEBI:57783"/>
        <dbReference type="ChEBI" id="CHEBI:58349"/>
        <dbReference type="EC" id="1.3.1.2"/>
    </reaction>
    <physiologicalReaction direction="right-to-left" evidence="20">
        <dbReference type="Rhea" id="RHEA:18095"/>
    </physiologicalReaction>
</comment>
<keyword evidence="12" id="KW-0547">Nucleotide-binding</keyword>
<comment type="cofactor">
    <cofactor evidence="22">
        <name>[4Fe-4S] cluster</name>
        <dbReference type="ChEBI" id="CHEBI:49883"/>
    </cofactor>
    <text evidence="22">Binds 4 [4Fe-4S] clusters. Contains approximately 16 iron atoms per subunit.</text>
</comment>
<dbReference type="GO" id="GO:0006210">
    <property type="term" value="P:thymine catabolic process"/>
    <property type="evidence" value="ECO:0007669"/>
    <property type="project" value="TreeGrafter"/>
</dbReference>
<gene>
    <name evidence="24" type="primary">DPYD</name>
    <name evidence="24" type="synonym">dpydb</name>
</gene>
<dbReference type="EC" id="1.3.1.2" evidence="5 22"/>